<evidence type="ECO:0000259" key="1">
    <source>
        <dbReference type="Pfam" id="PF05239"/>
    </source>
</evidence>
<sequence>MTRFSRLRQKEVVNIMDGARLGVVCDLVIDESCGKICAIVVPGQLRFSVFFKGERDTVIPWQNIRKIGEDVVLVEADIGGIPNYRD</sequence>
<dbReference type="PANTHER" id="PTHR40061:SF1">
    <property type="entry name" value="SPORULATION PROTEIN YLMC-RELATED"/>
    <property type="match status" value="1"/>
</dbReference>
<comment type="caution">
    <text evidence="2">The sequence shown here is derived from an EMBL/GenBank/DDBJ whole genome shotgun (WGS) entry which is preliminary data.</text>
</comment>
<proteinExistence type="predicted"/>
<gene>
    <name evidence="2" type="ORF">SDC9_210046</name>
</gene>
<dbReference type="SUPFAM" id="SSF50346">
    <property type="entry name" value="PRC-barrel domain"/>
    <property type="match status" value="1"/>
</dbReference>
<accession>A0A645JHX0</accession>
<protein>
    <recommendedName>
        <fullName evidence="1">PRC-barrel domain-containing protein</fullName>
    </recommendedName>
</protein>
<dbReference type="Gene3D" id="2.30.30.240">
    <property type="entry name" value="PRC-barrel domain"/>
    <property type="match status" value="1"/>
</dbReference>
<dbReference type="InterPro" id="IPR014238">
    <property type="entry name" value="Spore_YlmC/YmxH"/>
</dbReference>
<organism evidence="2">
    <name type="scientific">bioreactor metagenome</name>
    <dbReference type="NCBI Taxonomy" id="1076179"/>
    <lineage>
        <taxon>unclassified sequences</taxon>
        <taxon>metagenomes</taxon>
        <taxon>ecological metagenomes</taxon>
    </lineage>
</organism>
<feature type="domain" description="PRC-barrel" evidence="1">
    <location>
        <begin position="3"/>
        <end position="77"/>
    </location>
</feature>
<dbReference type="InterPro" id="IPR011033">
    <property type="entry name" value="PRC_barrel-like_sf"/>
</dbReference>
<dbReference type="AlphaFoldDB" id="A0A645JHX0"/>
<dbReference type="PANTHER" id="PTHR40061">
    <property type="entry name" value="SPORULATION PROTEIN YLMC-RELATED"/>
    <property type="match status" value="1"/>
</dbReference>
<reference evidence="2" key="1">
    <citation type="submission" date="2019-08" db="EMBL/GenBank/DDBJ databases">
        <authorList>
            <person name="Kucharzyk K."/>
            <person name="Murdoch R.W."/>
            <person name="Higgins S."/>
            <person name="Loffler F."/>
        </authorList>
    </citation>
    <scope>NUCLEOTIDE SEQUENCE</scope>
</reference>
<dbReference type="NCBIfam" id="TIGR02888">
    <property type="entry name" value="spore_YlmC_YmxH"/>
    <property type="match status" value="1"/>
</dbReference>
<name>A0A645JHX0_9ZZZZ</name>
<dbReference type="InterPro" id="IPR027275">
    <property type="entry name" value="PRC-brl_dom"/>
</dbReference>
<dbReference type="EMBL" id="VSSQ01140118">
    <property type="protein sequence ID" value="MPN62299.1"/>
    <property type="molecule type" value="Genomic_DNA"/>
</dbReference>
<evidence type="ECO:0000313" key="2">
    <source>
        <dbReference type="EMBL" id="MPN62299.1"/>
    </source>
</evidence>
<dbReference type="Pfam" id="PF05239">
    <property type="entry name" value="PRC"/>
    <property type="match status" value="1"/>
</dbReference>